<feature type="domain" description="TonB-dependent receptor-like beta-barrel" evidence="16">
    <location>
        <begin position="307"/>
        <end position="661"/>
    </location>
</feature>
<comment type="similarity">
    <text evidence="12 14">Belongs to the TonB-dependent receptor family.</text>
</comment>
<keyword evidence="10 12" id="KW-0472">Membrane</keyword>
<dbReference type="PROSITE" id="PS01156">
    <property type="entry name" value="TONB_DEPENDENT_REC_2"/>
    <property type="match status" value="1"/>
</dbReference>
<keyword evidence="7" id="KW-0408">Iron</keyword>
<keyword evidence="9 14" id="KW-0798">TonB box</keyword>
<evidence type="ECO:0000256" key="10">
    <source>
        <dbReference type="ARBA" id="ARBA00023136"/>
    </source>
</evidence>
<dbReference type="InterPro" id="IPR012910">
    <property type="entry name" value="Plug_dom"/>
</dbReference>
<feature type="chain" id="PRO_5042502717" evidence="15">
    <location>
        <begin position="36"/>
        <end position="694"/>
    </location>
</feature>
<feature type="short sequence motif" description="TonB C-terminal box" evidence="13">
    <location>
        <begin position="677"/>
        <end position="694"/>
    </location>
</feature>
<dbReference type="InterPro" id="IPR037066">
    <property type="entry name" value="Plug_dom_sf"/>
</dbReference>
<keyword evidence="18" id="KW-0675">Receptor</keyword>
<keyword evidence="3 12" id="KW-1134">Transmembrane beta strand</keyword>
<protein>
    <submittedName>
        <fullName evidence="18">Ferric vulnibactin receptor</fullName>
    </submittedName>
</protein>
<evidence type="ECO:0000256" key="13">
    <source>
        <dbReference type="PROSITE-ProRule" id="PRU10144"/>
    </source>
</evidence>
<dbReference type="Gene3D" id="2.40.170.20">
    <property type="entry name" value="TonB-dependent receptor, beta-barrel domain"/>
    <property type="match status" value="1"/>
</dbReference>
<keyword evidence="6 15" id="KW-0732">Signal</keyword>
<dbReference type="EMBL" id="LXEV01000007">
    <property type="protein sequence ID" value="OAT50251.1"/>
    <property type="molecule type" value="Genomic_DNA"/>
</dbReference>
<dbReference type="Proteomes" id="UP000078250">
    <property type="component" value="Unassembled WGS sequence"/>
</dbReference>
<evidence type="ECO:0000259" key="16">
    <source>
        <dbReference type="Pfam" id="PF00593"/>
    </source>
</evidence>
<evidence type="ECO:0000256" key="9">
    <source>
        <dbReference type="ARBA" id="ARBA00023077"/>
    </source>
</evidence>
<sequence length="694" mass="77291">MSGILTLRAKKTTITTVVQTALLSTLWVVSPNVNAQETPKEAISQENKKHDNKNEDVLIVTGEKLNKSIYDTGSSVTVYDFKKIEATPNADVNTLLQMTPNVVDNGNSNALPAIRGVDGSGPAQGAIAFLGGTRPRVNFSVDGRSFTYNEFGYGAQSLWDVDTVEIFRDPQSYIQGRNAIAGAILVKTMDPTFYWENAVKIGAGQQDLRQYAVMTSGPLIEDKLAFRFTAERQERESFEHMDKYSPSGNPREIHSNTFRGKLLYDSIDNPDFKAKLTVSHLDSRSPQNEAKMASNLAPDAAPRFRPVIKRKTTSGILNTTWEASDNLSVENTLIYTDFSTRRLTEAKSPRADIDAKELEFEPMLRFKTDSEALSGIFGLRYFHAKQDEFVNIFGGSYFDDKTETASAYGSLNYALFPEIDVTLSGRFEREHHTRNGGSKTVAIDFDETYNTFLPKADFAWKPAANQTVGIAVGRGYNGGGAGVTIGSPIVTYVYSPEYVWNYSLYTRNSLLDNKLSVMTNLFYNDYKDMQLPFYLGPNSTTIRNAKKVETYGAELTVAYQPIDSLELNTGVGLLKTKIKDFGNSGIEGKELARAPDYTANIGAKYQLTEAIDVSGNVQFSGNYFSQANNAESGKVDSFWLANLQMGYNFKWGRTTLFAQNLFDSDKRILIPDNNKDTAIYQRPRMFGATVEFRF</sequence>
<keyword evidence="5 12" id="KW-0812">Transmembrane</keyword>
<proteinExistence type="inferred from homology"/>
<dbReference type="Pfam" id="PF00593">
    <property type="entry name" value="TonB_dep_Rec_b-barrel"/>
    <property type="match status" value="1"/>
</dbReference>
<evidence type="ECO:0000256" key="6">
    <source>
        <dbReference type="ARBA" id="ARBA00022729"/>
    </source>
</evidence>
<accession>A0AAJ3HUN2</accession>
<evidence type="ECO:0000256" key="7">
    <source>
        <dbReference type="ARBA" id="ARBA00023004"/>
    </source>
</evidence>
<keyword evidence="4" id="KW-0410">Iron transport</keyword>
<dbReference type="Pfam" id="PF07715">
    <property type="entry name" value="Plug"/>
    <property type="match status" value="1"/>
</dbReference>
<keyword evidence="11 12" id="KW-0998">Cell outer membrane</keyword>
<evidence type="ECO:0000256" key="11">
    <source>
        <dbReference type="ARBA" id="ARBA00023237"/>
    </source>
</evidence>
<dbReference type="InterPro" id="IPR000531">
    <property type="entry name" value="Beta-barrel_TonB"/>
</dbReference>
<keyword evidence="19" id="KW-1185">Reference proteome</keyword>
<comment type="caution">
    <text evidence="18">The sequence shown here is derived from an EMBL/GenBank/DDBJ whole genome shotgun (WGS) entry which is preliminary data.</text>
</comment>
<dbReference type="PANTHER" id="PTHR32552:SF81">
    <property type="entry name" value="TONB-DEPENDENT OUTER MEMBRANE RECEPTOR"/>
    <property type="match status" value="1"/>
</dbReference>
<dbReference type="PROSITE" id="PS52016">
    <property type="entry name" value="TONB_DEPENDENT_REC_3"/>
    <property type="match status" value="1"/>
</dbReference>
<dbReference type="GO" id="GO:0006826">
    <property type="term" value="P:iron ion transport"/>
    <property type="evidence" value="ECO:0007669"/>
    <property type="project" value="UniProtKB-KW"/>
</dbReference>
<dbReference type="PANTHER" id="PTHR32552">
    <property type="entry name" value="FERRICHROME IRON RECEPTOR-RELATED"/>
    <property type="match status" value="1"/>
</dbReference>
<keyword evidence="8" id="KW-0406">Ion transport</keyword>
<evidence type="ECO:0000256" key="14">
    <source>
        <dbReference type="RuleBase" id="RU003357"/>
    </source>
</evidence>
<dbReference type="InterPro" id="IPR039426">
    <property type="entry name" value="TonB-dep_rcpt-like"/>
</dbReference>
<feature type="signal peptide" evidence="15">
    <location>
        <begin position="1"/>
        <end position="35"/>
    </location>
</feature>
<evidence type="ECO:0000256" key="2">
    <source>
        <dbReference type="ARBA" id="ARBA00022448"/>
    </source>
</evidence>
<evidence type="ECO:0000256" key="12">
    <source>
        <dbReference type="PROSITE-ProRule" id="PRU01360"/>
    </source>
</evidence>
<dbReference type="AlphaFoldDB" id="A0AAJ3HUN2"/>
<gene>
    <name evidence="18" type="ORF">M997_0336</name>
</gene>
<dbReference type="Gene3D" id="2.170.130.10">
    <property type="entry name" value="TonB-dependent receptor, plug domain"/>
    <property type="match status" value="1"/>
</dbReference>
<keyword evidence="2 12" id="KW-0813">Transport</keyword>
<name>A0AAJ3HUN2_PROHU</name>
<dbReference type="InterPro" id="IPR036942">
    <property type="entry name" value="Beta-barrel_TonB_sf"/>
</dbReference>
<evidence type="ECO:0000259" key="17">
    <source>
        <dbReference type="Pfam" id="PF07715"/>
    </source>
</evidence>
<feature type="domain" description="TonB-dependent receptor plug" evidence="17">
    <location>
        <begin position="70"/>
        <end position="183"/>
    </location>
</feature>
<evidence type="ECO:0000313" key="18">
    <source>
        <dbReference type="EMBL" id="OAT50251.1"/>
    </source>
</evidence>
<comment type="subcellular location">
    <subcellularLocation>
        <location evidence="1 12">Cell outer membrane</location>
        <topology evidence="1 12">Multi-pass membrane protein</topology>
    </subcellularLocation>
</comment>
<dbReference type="SUPFAM" id="SSF56935">
    <property type="entry name" value="Porins"/>
    <property type="match status" value="1"/>
</dbReference>
<evidence type="ECO:0000256" key="1">
    <source>
        <dbReference type="ARBA" id="ARBA00004571"/>
    </source>
</evidence>
<evidence type="ECO:0000256" key="15">
    <source>
        <dbReference type="SAM" id="SignalP"/>
    </source>
</evidence>
<dbReference type="RefSeq" id="WP_082918368.1">
    <property type="nucleotide sequence ID" value="NZ_LXEV01000007.1"/>
</dbReference>
<evidence type="ECO:0000313" key="19">
    <source>
        <dbReference type="Proteomes" id="UP000078250"/>
    </source>
</evidence>
<organism evidence="18 19">
    <name type="scientific">Proteus hauseri ATCC 700826</name>
    <dbReference type="NCBI Taxonomy" id="1354271"/>
    <lineage>
        <taxon>Bacteria</taxon>
        <taxon>Pseudomonadati</taxon>
        <taxon>Pseudomonadota</taxon>
        <taxon>Gammaproteobacteria</taxon>
        <taxon>Enterobacterales</taxon>
        <taxon>Morganellaceae</taxon>
        <taxon>Proteus</taxon>
    </lineage>
</organism>
<reference evidence="18 19" key="1">
    <citation type="submission" date="2016-04" db="EMBL/GenBank/DDBJ databases">
        <title>ATOL: Assembling a taxonomically balanced genome-scale reconstruction of the evolutionary history of the Enterobacteriaceae.</title>
        <authorList>
            <person name="Plunkett G.III."/>
            <person name="Neeno-Eckwall E.C."/>
            <person name="Glasner J.D."/>
            <person name="Perna N.T."/>
        </authorList>
    </citation>
    <scope>NUCLEOTIDE SEQUENCE [LARGE SCALE GENOMIC DNA]</scope>
    <source>
        <strain evidence="18 19">ATCC 700826</strain>
    </source>
</reference>
<evidence type="ECO:0000256" key="8">
    <source>
        <dbReference type="ARBA" id="ARBA00023065"/>
    </source>
</evidence>
<dbReference type="GO" id="GO:0009279">
    <property type="term" value="C:cell outer membrane"/>
    <property type="evidence" value="ECO:0007669"/>
    <property type="project" value="UniProtKB-SubCell"/>
</dbReference>
<evidence type="ECO:0000256" key="4">
    <source>
        <dbReference type="ARBA" id="ARBA00022496"/>
    </source>
</evidence>
<dbReference type="InterPro" id="IPR010917">
    <property type="entry name" value="TonB_rcpt_CS"/>
</dbReference>
<evidence type="ECO:0000256" key="5">
    <source>
        <dbReference type="ARBA" id="ARBA00022692"/>
    </source>
</evidence>
<evidence type="ECO:0000256" key="3">
    <source>
        <dbReference type="ARBA" id="ARBA00022452"/>
    </source>
</evidence>